<gene>
    <name evidence="1" type="ORF">DESUT3_37900</name>
</gene>
<dbReference type="Proteomes" id="UP001319827">
    <property type="component" value="Chromosome"/>
</dbReference>
<reference evidence="1 2" key="2">
    <citation type="journal article" date="2021" name="Int. J. Syst. Evol. Microbiol.">
        <title>Isolation and Polyphasic Characterization of Desulfuromonas versatilis sp. Nov., an Electrogenic Bacteria Capable of Versatile Metabolism Isolated from a Graphene Oxide-Reducing Enrichment Culture.</title>
        <authorList>
            <person name="Xie L."/>
            <person name="Yoshida N."/>
            <person name="Ishii S."/>
            <person name="Meng L."/>
        </authorList>
    </citation>
    <scope>NUCLEOTIDE SEQUENCE [LARGE SCALE GENOMIC DNA]</scope>
    <source>
        <strain evidence="1 2">NIT-T3</strain>
    </source>
</reference>
<dbReference type="EMBL" id="AP024355">
    <property type="protein sequence ID" value="BCR06721.1"/>
    <property type="molecule type" value="Genomic_DNA"/>
</dbReference>
<dbReference type="RefSeq" id="WP_221250104.1">
    <property type="nucleotide sequence ID" value="NZ_AP024355.1"/>
</dbReference>
<dbReference type="Pfam" id="PF04368">
    <property type="entry name" value="DUF507"/>
    <property type="match status" value="1"/>
</dbReference>
<evidence type="ECO:0008006" key="3">
    <source>
        <dbReference type="Google" id="ProtNLM"/>
    </source>
</evidence>
<sequence length="92" mass="10287">MRFTDEQIRRVAAAVLQGLTEQGGAALKAERGRVQGRIEAIIRANLAGEQDLERDARELLEAHLKNAPPGMDRQKLFLMIKKKLAEERGIPL</sequence>
<dbReference type="InterPro" id="IPR007463">
    <property type="entry name" value="DUF507"/>
</dbReference>
<name>A0ABN6E317_9BACT</name>
<evidence type="ECO:0000313" key="2">
    <source>
        <dbReference type="Proteomes" id="UP001319827"/>
    </source>
</evidence>
<proteinExistence type="predicted"/>
<organism evidence="1 2">
    <name type="scientific">Desulfuromonas versatilis</name>
    <dbReference type="NCBI Taxonomy" id="2802975"/>
    <lineage>
        <taxon>Bacteria</taxon>
        <taxon>Pseudomonadati</taxon>
        <taxon>Thermodesulfobacteriota</taxon>
        <taxon>Desulfuromonadia</taxon>
        <taxon>Desulfuromonadales</taxon>
        <taxon>Desulfuromonadaceae</taxon>
        <taxon>Desulfuromonas</taxon>
    </lineage>
</organism>
<reference evidence="1 2" key="1">
    <citation type="journal article" date="2016" name="C (Basel)">
        <title>Selective Growth of and Electricity Production by Marine Exoelectrogenic Bacteria in Self-Aggregated Hydrogel of Microbially Reduced Graphene Oxide.</title>
        <authorList>
            <person name="Yoshida N."/>
            <person name="Goto Y."/>
            <person name="Miyata Y."/>
        </authorList>
    </citation>
    <scope>NUCLEOTIDE SEQUENCE [LARGE SCALE GENOMIC DNA]</scope>
    <source>
        <strain evidence="1 2">NIT-T3</strain>
    </source>
</reference>
<evidence type="ECO:0000313" key="1">
    <source>
        <dbReference type="EMBL" id="BCR06721.1"/>
    </source>
</evidence>
<accession>A0ABN6E317</accession>
<protein>
    <recommendedName>
        <fullName evidence="3">DUF507 family protein</fullName>
    </recommendedName>
</protein>
<keyword evidence="2" id="KW-1185">Reference proteome</keyword>